<evidence type="ECO:0000313" key="2">
    <source>
        <dbReference type="Proteomes" id="UP000315677"/>
    </source>
</evidence>
<sequence>MLTEVCTSFRRVSYATAAVLLDAMPDVVHVGTPDHLHTRGTLDGPAPGGIPLFADGPRAVRTCEAVLASAASDSGQQEPA</sequence>
<dbReference type="AlphaFoldDB" id="A0A543DQ87"/>
<keyword evidence="2" id="KW-1185">Reference proteome</keyword>
<dbReference type="EMBL" id="VFPA01000002">
    <property type="protein sequence ID" value="TQM11501.1"/>
    <property type="molecule type" value="Genomic_DNA"/>
</dbReference>
<gene>
    <name evidence="1" type="ORF">FB558_4064</name>
</gene>
<comment type="caution">
    <text evidence="1">The sequence shown here is derived from an EMBL/GenBank/DDBJ whole genome shotgun (WGS) entry which is preliminary data.</text>
</comment>
<protein>
    <submittedName>
        <fullName evidence="1">Uncharacterized protein</fullName>
    </submittedName>
</protein>
<accession>A0A543DQ87</accession>
<evidence type="ECO:0000313" key="1">
    <source>
        <dbReference type="EMBL" id="TQM11501.1"/>
    </source>
</evidence>
<dbReference type="Proteomes" id="UP000315677">
    <property type="component" value="Unassembled WGS sequence"/>
</dbReference>
<name>A0A543DQ87_9PSEU</name>
<proteinExistence type="predicted"/>
<reference evidence="1 2" key="1">
    <citation type="submission" date="2019-06" db="EMBL/GenBank/DDBJ databases">
        <title>Sequencing the genomes of 1000 actinobacteria strains.</title>
        <authorList>
            <person name="Klenk H.-P."/>
        </authorList>
    </citation>
    <scope>NUCLEOTIDE SEQUENCE [LARGE SCALE GENOMIC DNA]</scope>
    <source>
        <strain evidence="1 2">DSM 45301</strain>
    </source>
</reference>
<organism evidence="1 2">
    <name type="scientific">Pseudonocardia kunmingensis</name>
    <dbReference type="NCBI Taxonomy" id="630975"/>
    <lineage>
        <taxon>Bacteria</taxon>
        <taxon>Bacillati</taxon>
        <taxon>Actinomycetota</taxon>
        <taxon>Actinomycetes</taxon>
        <taxon>Pseudonocardiales</taxon>
        <taxon>Pseudonocardiaceae</taxon>
        <taxon>Pseudonocardia</taxon>
    </lineage>
</organism>